<protein>
    <submittedName>
        <fullName evidence="5">Tetraketide alpha-pyrone reductase 2-like</fullName>
    </submittedName>
</protein>
<name>A0A834TTE6_9FABA</name>
<dbReference type="OrthoDB" id="2735536at2759"/>
<keyword evidence="2" id="KW-0560">Oxidoreductase</keyword>
<dbReference type="SUPFAM" id="SSF51735">
    <property type="entry name" value="NAD(P)-binding Rossmann-fold domains"/>
    <property type="match status" value="1"/>
</dbReference>
<comment type="caution">
    <text evidence="5">The sequence shown here is derived from an EMBL/GenBank/DDBJ whole genome shotgun (WGS) entry which is preliminary data.</text>
</comment>
<organism evidence="5 6">
    <name type="scientific">Senna tora</name>
    <dbReference type="NCBI Taxonomy" id="362788"/>
    <lineage>
        <taxon>Eukaryota</taxon>
        <taxon>Viridiplantae</taxon>
        <taxon>Streptophyta</taxon>
        <taxon>Embryophyta</taxon>
        <taxon>Tracheophyta</taxon>
        <taxon>Spermatophyta</taxon>
        <taxon>Magnoliopsida</taxon>
        <taxon>eudicotyledons</taxon>
        <taxon>Gunneridae</taxon>
        <taxon>Pentapetalae</taxon>
        <taxon>rosids</taxon>
        <taxon>fabids</taxon>
        <taxon>Fabales</taxon>
        <taxon>Fabaceae</taxon>
        <taxon>Caesalpinioideae</taxon>
        <taxon>Cassia clade</taxon>
        <taxon>Senna</taxon>
    </lineage>
</organism>
<dbReference type="PANTHER" id="PTHR10366">
    <property type="entry name" value="NAD DEPENDENT EPIMERASE/DEHYDRATASE"/>
    <property type="match status" value="1"/>
</dbReference>
<evidence type="ECO:0000256" key="2">
    <source>
        <dbReference type="ARBA" id="ARBA00023002"/>
    </source>
</evidence>
<dbReference type="InterPro" id="IPR050425">
    <property type="entry name" value="NAD(P)_dehydrat-like"/>
</dbReference>
<dbReference type="InterPro" id="IPR001509">
    <property type="entry name" value="Epimerase_deHydtase"/>
</dbReference>
<evidence type="ECO:0000256" key="3">
    <source>
        <dbReference type="ARBA" id="ARBA00023445"/>
    </source>
</evidence>
<reference evidence="5" key="1">
    <citation type="submission" date="2020-09" db="EMBL/GenBank/DDBJ databases">
        <title>Genome-Enabled Discovery of Anthraquinone Biosynthesis in Senna tora.</title>
        <authorList>
            <person name="Kang S.-H."/>
            <person name="Pandey R.P."/>
            <person name="Lee C.-M."/>
            <person name="Sim J.-S."/>
            <person name="Jeong J.-T."/>
            <person name="Choi B.-S."/>
            <person name="Jung M."/>
            <person name="Ginzburg D."/>
            <person name="Zhao K."/>
            <person name="Won S.Y."/>
            <person name="Oh T.-J."/>
            <person name="Yu Y."/>
            <person name="Kim N.-H."/>
            <person name="Lee O.R."/>
            <person name="Lee T.-H."/>
            <person name="Bashyal P."/>
            <person name="Kim T.-S."/>
            <person name="Lee W.-H."/>
            <person name="Kawkins C."/>
            <person name="Kim C.-K."/>
            <person name="Kim J.S."/>
            <person name="Ahn B.O."/>
            <person name="Rhee S.Y."/>
            <person name="Sohng J.K."/>
        </authorList>
    </citation>
    <scope>NUCLEOTIDE SEQUENCE</scope>
    <source>
        <tissue evidence="5">Leaf</tissue>
    </source>
</reference>
<evidence type="ECO:0000256" key="1">
    <source>
        <dbReference type="ARBA" id="ARBA00022857"/>
    </source>
</evidence>
<dbReference type="Proteomes" id="UP000634136">
    <property type="component" value="Unassembled WGS sequence"/>
</dbReference>
<proteinExistence type="inferred from homology"/>
<keyword evidence="1" id="KW-0521">NADP</keyword>
<dbReference type="AlphaFoldDB" id="A0A834TTE6"/>
<sequence>MPEYCVTGGTGFIASYLVKALLDNGHTVRTTVRNPDDVEKVGFLWELKGAKERLLMFKANLLEEGSFDDAVKGVDGVFHTAAPVIVNYDQDIQASLIDPTVKGAVNVLNSCIKAKVKRTILTSSCSSIRYRHDAQQLSPLNESHWTDPQYCQRHNLWYAYAKTLAEREAWKLAEESGMDLVVVNPSFVIGPLLAPQPTSTLLILLNIVKGRRGEYPNQRVGFVHIEDVVCAHMLAMEEPKASGRLVCSSSVAHWSQIIDMLRANYPSYPYEHKCSEHEGENIPHSLDTTKITELGLPPFKTLQQMFHDCITSFQHKGIL</sequence>
<dbReference type="FunFam" id="3.40.50.720:FF:000085">
    <property type="entry name" value="Dihydroflavonol reductase"/>
    <property type="match status" value="1"/>
</dbReference>
<dbReference type="PANTHER" id="PTHR10366:SF503">
    <property type="entry name" value="TETRAKETIDE ALPHA-PYRONE REDUCTASE 2"/>
    <property type="match status" value="1"/>
</dbReference>
<dbReference type="Gene3D" id="3.40.50.720">
    <property type="entry name" value="NAD(P)-binding Rossmann-like Domain"/>
    <property type="match status" value="1"/>
</dbReference>
<keyword evidence="6" id="KW-1185">Reference proteome</keyword>
<evidence type="ECO:0000313" key="6">
    <source>
        <dbReference type="Proteomes" id="UP000634136"/>
    </source>
</evidence>
<gene>
    <name evidence="5" type="ORF">G2W53_018986</name>
</gene>
<accession>A0A834TTE6</accession>
<dbReference type="GO" id="GO:0016616">
    <property type="term" value="F:oxidoreductase activity, acting on the CH-OH group of donors, NAD or NADP as acceptor"/>
    <property type="evidence" value="ECO:0007669"/>
    <property type="project" value="TreeGrafter"/>
</dbReference>
<feature type="domain" description="NAD-dependent epimerase/dehydratase" evidence="4">
    <location>
        <begin position="5"/>
        <end position="242"/>
    </location>
</feature>
<evidence type="ECO:0000259" key="4">
    <source>
        <dbReference type="Pfam" id="PF01370"/>
    </source>
</evidence>
<dbReference type="CDD" id="cd08958">
    <property type="entry name" value="FR_SDR_e"/>
    <property type="match status" value="1"/>
</dbReference>
<dbReference type="EMBL" id="JAAIUW010000006">
    <property type="protein sequence ID" value="KAF7827822.1"/>
    <property type="molecule type" value="Genomic_DNA"/>
</dbReference>
<dbReference type="InterPro" id="IPR036291">
    <property type="entry name" value="NAD(P)-bd_dom_sf"/>
</dbReference>
<dbReference type="Pfam" id="PF01370">
    <property type="entry name" value="Epimerase"/>
    <property type="match status" value="1"/>
</dbReference>
<evidence type="ECO:0000313" key="5">
    <source>
        <dbReference type="EMBL" id="KAF7827822.1"/>
    </source>
</evidence>
<comment type="similarity">
    <text evidence="3">Belongs to the NAD(P)-dependent epimerase/dehydratase family. Dihydroflavonol-4-reductase subfamily.</text>
</comment>